<proteinExistence type="inferred from homology"/>
<reference evidence="2" key="1">
    <citation type="journal article" date="2020" name="mSystems">
        <title>Genome- and Community-Level Interaction Insights into Carbon Utilization and Element Cycling Functions of Hydrothermarchaeota in Hydrothermal Sediment.</title>
        <authorList>
            <person name="Zhou Z."/>
            <person name="Liu Y."/>
            <person name="Xu W."/>
            <person name="Pan J."/>
            <person name="Luo Z.H."/>
            <person name="Li M."/>
        </authorList>
    </citation>
    <scope>NUCLEOTIDE SEQUENCE [LARGE SCALE GENOMIC DNA]</scope>
    <source>
        <strain evidence="2">SpSt-548</strain>
    </source>
</reference>
<dbReference type="PANTHER" id="PTHR30615:SF8">
    <property type="entry name" value="UPF0047 PROTEIN C4A8.02C"/>
    <property type="match status" value="1"/>
</dbReference>
<evidence type="ECO:0000256" key="1">
    <source>
        <dbReference type="ARBA" id="ARBA00005534"/>
    </source>
</evidence>
<dbReference type="Gene3D" id="2.60.120.460">
    <property type="entry name" value="YjbQ-like"/>
    <property type="match status" value="1"/>
</dbReference>
<dbReference type="Pfam" id="PF01894">
    <property type="entry name" value="YjbQ"/>
    <property type="match status" value="1"/>
</dbReference>
<accession>A0A7V4LD98</accession>
<evidence type="ECO:0000313" key="2">
    <source>
        <dbReference type="EMBL" id="HGS05609.1"/>
    </source>
</evidence>
<organism evidence="2">
    <name type="scientific">Desulfobacca acetoxidans</name>
    <dbReference type="NCBI Taxonomy" id="60893"/>
    <lineage>
        <taxon>Bacteria</taxon>
        <taxon>Pseudomonadati</taxon>
        <taxon>Thermodesulfobacteriota</taxon>
        <taxon>Desulfobaccia</taxon>
        <taxon>Desulfobaccales</taxon>
        <taxon>Desulfobaccaceae</taxon>
        <taxon>Desulfobacca</taxon>
    </lineage>
</organism>
<name>A0A7V4LD98_9BACT</name>
<dbReference type="InterPro" id="IPR001602">
    <property type="entry name" value="UPF0047_YjbQ-like"/>
</dbReference>
<dbReference type="InterPro" id="IPR035917">
    <property type="entry name" value="YjbQ-like_sf"/>
</dbReference>
<comment type="caution">
    <text evidence="2">The sequence shown here is derived from an EMBL/GenBank/DDBJ whole genome shotgun (WGS) entry which is preliminary data.</text>
</comment>
<dbReference type="PANTHER" id="PTHR30615">
    <property type="entry name" value="UNCHARACTERIZED PROTEIN YJBQ-RELATED"/>
    <property type="match status" value="1"/>
</dbReference>
<gene>
    <name evidence="2" type="ORF">ENT08_07725</name>
</gene>
<dbReference type="PIRSF" id="PIRSF004681">
    <property type="entry name" value="UCP004681"/>
    <property type="match status" value="1"/>
</dbReference>
<comment type="similarity">
    <text evidence="1">Belongs to the UPF0047 family.</text>
</comment>
<dbReference type="SUPFAM" id="SSF111038">
    <property type="entry name" value="YjbQ-like"/>
    <property type="match status" value="1"/>
</dbReference>
<dbReference type="NCBIfam" id="TIGR00149">
    <property type="entry name" value="TIGR00149_YjbQ"/>
    <property type="match status" value="1"/>
</dbReference>
<dbReference type="EMBL" id="DSXI01000455">
    <property type="protein sequence ID" value="HGS05609.1"/>
    <property type="molecule type" value="Genomic_DNA"/>
</dbReference>
<sequence length="132" mass="14321">MITTLEVKTGARTELLDVTSRVQQAVAASGVQEGLCYLFVPHTTAGLTINESADPSVAGDILMVLNKIISDREPYRHLEGNSPAHIKASLVGCQLTLLVSGGRLLLGTWQGIFFAEFDGPRHRRLHLKVVSQ</sequence>
<protein>
    <submittedName>
        <fullName evidence="2">YjbQ family protein</fullName>
    </submittedName>
</protein>
<dbReference type="AlphaFoldDB" id="A0A7V4LD98"/>